<dbReference type="AlphaFoldDB" id="A0A1L9X6H8"/>
<evidence type="ECO:0000313" key="1">
    <source>
        <dbReference type="EMBL" id="OJK04051.1"/>
    </source>
</evidence>
<evidence type="ECO:0000313" key="2">
    <source>
        <dbReference type="Proteomes" id="UP000184546"/>
    </source>
</evidence>
<dbReference type="EMBL" id="KV878971">
    <property type="protein sequence ID" value="OJK04051.1"/>
    <property type="molecule type" value="Genomic_DNA"/>
</dbReference>
<reference evidence="2" key="1">
    <citation type="journal article" date="2017" name="Genome Biol.">
        <title>Comparative genomics reveals high biological diversity and specific adaptations in the industrially and medically important fungal genus Aspergillus.</title>
        <authorList>
            <person name="de Vries R.P."/>
            <person name="Riley R."/>
            <person name="Wiebenga A."/>
            <person name="Aguilar-Osorio G."/>
            <person name="Amillis S."/>
            <person name="Uchima C.A."/>
            <person name="Anderluh G."/>
            <person name="Asadollahi M."/>
            <person name="Askin M."/>
            <person name="Barry K."/>
            <person name="Battaglia E."/>
            <person name="Bayram O."/>
            <person name="Benocci T."/>
            <person name="Braus-Stromeyer S.A."/>
            <person name="Caldana C."/>
            <person name="Canovas D."/>
            <person name="Cerqueira G.C."/>
            <person name="Chen F."/>
            <person name="Chen W."/>
            <person name="Choi C."/>
            <person name="Clum A."/>
            <person name="Dos Santos R.A."/>
            <person name="Damasio A.R."/>
            <person name="Diallinas G."/>
            <person name="Emri T."/>
            <person name="Fekete E."/>
            <person name="Flipphi M."/>
            <person name="Freyberg S."/>
            <person name="Gallo A."/>
            <person name="Gournas C."/>
            <person name="Habgood R."/>
            <person name="Hainaut M."/>
            <person name="Harispe M.L."/>
            <person name="Henrissat B."/>
            <person name="Hilden K.S."/>
            <person name="Hope R."/>
            <person name="Hossain A."/>
            <person name="Karabika E."/>
            <person name="Karaffa L."/>
            <person name="Karanyi Z."/>
            <person name="Krasevec N."/>
            <person name="Kuo A."/>
            <person name="Kusch H."/>
            <person name="LaButti K."/>
            <person name="Lagendijk E.L."/>
            <person name="Lapidus A."/>
            <person name="Levasseur A."/>
            <person name="Lindquist E."/>
            <person name="Lipzen A."/>
            <person name="Logrieco A.F."/>
            <person name="MacCabe A."/>
            <person name="Maekelae M.R."/>
            <person name="Malavazi I."/>
            <person name="Melin P."/>
            <person name="Meyer V."/>
            <person name="Mielnichuk N."/>
            <person name="Miskei M."/>
            <person name="Molnar A.P."/>
            <person name="Mule G."/>
            <person name="Ngan C.Y."/>
            <person name="Orejas M."/>
            <person name="Orosz E."/>
            <person name="Ouedraogo J.P."/>
            <person name="Overkamp K.M."/>
            <person name="Park H.-S."/>
            <person name="Perrone G."/>
            <person name="Piumi F."/>
            <person name="Punt P.J."/>
            <person name="Ram A.F."/>
            <person name="Ramon A."/>
            <person name="Rauscher S."/>
            <person name="Record E."/>
            <person name="Riano-Pachon D.M."/>
            <person name="Robert V."/>
            <person name="Roehrig J."/>
            <person name="Ruller R."/>
            <person name="Salamov A."/>
            <person name="Salih N.S."/>
            <person name="Samson R.A."/>
            <person name="Sandor E."/>
            <person name="Sanguinetti M."/>
            <person name="Schuetze T."/>
            <person name="Sepcic K."/>
            <person name="Shelest E."/>
            <person name="Sherlock G."/>
            <person name="Sophianopoulou V."/>
            <person name="Squina F.M."/>
            <person name="Sun H."/>
            <person name="Susca A."/>
            <person name="Todd R.B."/>
            <person name="Tsang A."/>
            <person name="Unkles S.E."/>
            <person name="van de Wiele N."/>
            <person name="van Rossen-Uffink D."/>
            <person name="Oliveira J.V."/>
            <person name="Vesth T.C."/>
            <person name="Visser J."/>
            <person name="Yu J.-H."/>
            <person name="Zhou M."/>
            <person name="Andersen M.R."/>
            <person name="Archer D.B."/>
            <person name="Baker S.E."/>
            <person name="Benoit I."/>
            <person name="Brakhage A.A."/>
            <person name="Braus G.H."/>
            <person name="Fischer R."/>
            <person name="Frisvad J.C."/>
            <person name="Goldman G.H."/>
            <person name="Houbraken J."/>
            <person name="Oakley B."/>
            <person name="Pocsi I."/>
            <person name="Scazzocchio C."/>
            <person name="Seiboth B."/>
            <person name="vanKuyk P.A."/>
            <person name="Wortman J."/>
            <person name="Dyer P.S."/>
            <person name="Grigoriev I.V."/>
        </authorList>
    </citation>
    <scope>NUCLEOTIDE SEQUENCE [LARGE SCALE GENOMIC DNA]</scope>
    <source>
        <strain evidence="2">ATCC 16872 / CBS 172.66 / WB 5094</strain>
    </source>
</reference>
<keyword evidence="2" id="KW-1185">Reference proteome</keyword>
<dbReference type="STRING" id="690307.A0A1L9X6H8"/>
<dbReference type="RefSeq" id="XP_020060390.1">
    <property type="nucleotide sequence ID" value="XM_020195635.1"/>
</dbReference>
<dbReference type="VEuPathDB" id="FungiDB:ASPACDRAFT_112318"/>
<sequence length="641" mass="71306">MLKPRNHSHLLVSRRRLDKRSVSCHITLRRHVDLCAKQRSPYPEATPSQTLRFALTATLKRPEHDLSDSILESHLSQILQDKWPTFSLPSPLLATLWPDPERHAPKASRLDTSQIRSLPDLQDFIESNVINKEGCRLLQSRQCVPLSKALALCERHNQFREVLSAIHGIITRVERINGHCSQRLYVLGMYYAALAFSVPALKRYLEGYLACGSQRLGPNESRLLAHALLDASRYLAFCEETRDMGAMTGLVTGGAQPSNNRLHDILYWAGPDHRNSWSGSYFTLLVKLNSKALQEALWAKLIEDLSPESHKNQFQAAYTCVEALVDAGDTQRAIAFLKQISERANNTLPFFSTAKSLCYALPADKLQASLIGEVEHTEILNRLLTDMENRLGIRWQSNLLLHSSASEPLTVASEQPLLTIDGDSTGYDSVERLLTQIHSFGCSKSKADLGQIADSLNEHDGRLVSSLVIADADTNMEYAWCSQNAPLDFPDSLSSIRTDFSKPRTPSTLGLLRVSPDPSGQYHAGKRSLHLMQLGYLVARPTMPQGRNSQDATNWEQTGHIIAWDRFHGQLVAVFVGPIHGASQHCIEAGPSNLRFGLNSILSVNLFNDRPTHCSSNRVTPIGSGATRYYVDVDPSPDLSP</sequence>
<protein>
    <submittedName>
        <fullName evidence="1">Uncharacterized protein</fullName>
    </submittedName>
</protein>
<dbReference type="OrthoDB" id="4442598at2759"/>
<dbReference type="OMA" id="EDISQHC"/>
<dbReference type="Proteomes" id="UP000184546">
    <property type="component" value="Unassembled WGS sequence"/>
</dbReference>
<organism evidence="1 2">
    <name type="scientific">Aspergillus aculeatus (strain ATCC 16872 / CBS 172.66 / WB 5094)</name>
    <dbReference type="NCBI Taxonomy" id="690307"/>
    <lineage>
        <taxon>Eukaryota</taxon>
        <taxon>Fungi</taxon>
        <taxon>Dikarya</taxon>
        <taxon>Ascomycota</taxon>
        <taxon>Pezizomycotina</taxon>
        <taxon>Eurotiomycetes</taxon>
        <taxon>Eurotiomycetidae</taxon>
        <taxon>Eurotiales</taxon>
        <taxon>Aspergillaceae</taxon>
        <taxon>Aspergillus</taxon>
        <taxon>Aspergillus subgen. Circumdati</taxon>
    </lineage>
</organism>
<proteinExistence type="predicted"/>
<name>A0A1L9X6H8_ASPA1</name>
<gene>
    <name evidence="1" type="ORF">ASPACDRAFT_112318</name>
</gene>
<accession>A0A1L9X6H8</accession>
<dbReference type="GeneID" id="30969449"/>